<accession>A0ABV7TM39</accession>
<dbReference type="EMBL" id="JBHRXI010000029">
    <property type="protein sequence ID" value="MFC3616022.1"/>
    <property type="molecule type" value="Genomic_DNA"/>
</dbReference>
<dbReference type="InterPro" id="IPR022025">
    <property type="entry name" value="Amidoligase_2"/>
</dbReference>
<dbReference type="Proteomes" id="UP001595629">
    <property type="component" value="Unassembled WGS sequence"/>
</dbReference>
<dbReference type="Pfam" id="PF12224">
    <property type="entry name" value="Amidoligase_2"/>
    <property type="match status" value="1"/>
</dbReference>
<proteinExistence type="predicted"/>
<comment type="caution">
    <text evidence="1">The sequence shown here is derived from an EMBL/GenBank/DDBJ whole genome shotgun (WGS) entry which is preliminary data.</text>
</comment>
<name>A0ABV7TM39_9RHOB</name>
<dbReference type="RefSeq" id="WP_386737319.1">
    <property type="nucleotide sequence ID" value="NZ_JBHRXI010000029.1"/>
</dbReference>
<keyword evidence="2" id="KW-1185">Reference proteome</keyword>
<evidence type="ECO:0000313" key="2">
    <source>
        <dbReference type="Proteomes" id="UP001595629"/>
    </source>
</evidence>
<evidence type="ECO:0000313" key="1">
    <source>
        <dbReference type="EMBL" id="MFC3616022.1"/>
    </source>
</evidence>
<sequence>MQTAASSSDARKRKIGLELEFTGLSESDAAQVFASATAGRAERTEERSWTCETDDFGTCRFFLDTAFDNEISEIGGMAERLMRQVIPVELTTEPFDPTNLPRFDQAIAELRHAGATGSRHGLLLGFGLHLNVDAASEDAEYLSRILTSYALLEAWFRQAAPIDISRRVLPFVTPCPDHFVDTMAMLDIASMDDLISIYLNHVPSRNFGLDLLPILAGHEPHRIEDAVHGEKVKPRPAFHFRLPDCRIDEPDWSVMEAYDQWSMVEAVAADASLLGQLRTARTNWAQRPPLSRPPWFSVVEEVLSQPDRQANA</sequence>
<reference evidence="2" key="1">
    <citation type="journal article" date="2019" name="Int. J. Syst. Evol. Microbiol.">
        <title>The Global Catalogue of Microorganisms (GCM) 10K type strain sequencing project: providing services to taxonomists for standard genome sequencing and annotation.</title>
        <authorList>
            <consortium name="The Broad Institute Genomics Platform"/>
            <consortium name="The Broad Institute Genome Sequencing Center for Infectious Disease"/>
            <person name="Wu L."/>
            <person name="Ma J."/>
        </authorList>
    </citation>
    <scope>NUCLEOTIDE SEQUENCE [LARGE SCALE GENOMIC DNA]</scope>
    <source>
        <strain evidence="2">KCTC 42911</strain>
    </source>
</reference>
<gene>
    <name evidence="1" type="ORF">ACFORG_19900</name>
</gene>
<organism evidence="1 2">
    <name type="scientific">Lutimaribacter marinistellae</name>
    <dbReference type="NCBI Taxonomy" id="1820329"/>
    <lineage>
        <taxon>Bacteria</taxon>
        <taxon>Pseudomonadati</taxon>
        <taxon>Pseudomonadota</taxon>
        <taxon>Alphaproteobacteria</taxon>
        <taxon>Rhodobacterales</taxon>
        <taxon>Roseobacteraceae</taxon>
        <taxon>Lutimaribacter</taxon>
    </lineage>
</organism>
<protein>
    <submittedName>
        <fullName evidence="1">Amidoligase family protein</fullName>
    </submittedName>
</protein>